<comment type="caution">
    <text evidence="2">The sequence shown here is derived from an EMBL/GenBank/DDBJ whole genome shotgun (WGS) entry which is preliminary data.</text>
</comment>
<reference evidence="2" key="1">
    <citation type="submission" date="2020-06" db="EMBL/GenBank/DDBJ databases">
        <authorList>
            <consortium name="Plant Systems Biology data submission"/>
        </authorList>
    </citation>
    <scope>NUCLEOTIDE SEQUENCE</scope>
    <source>
        <strain evidence="2">D6</strain>
    </source>
</reference>
<keyword evidence="1" id="KW-0812">Transmembrane</keyword>
<accession>A0A9N8H0H0</accession>
<dbReference type="EMBL" id="CAICTM010000020">
    <property type="protein sequence ID" value="CAB9497483.1"/>
    <property type="molecule type" value="Genomic_DNA"/>
</dbReference>
<dbReference type="Proteomes" id="UP001153069">
    <property type="component" value="Unassembled WGS sequence"/>
</dbReference>
<sequence>MGDHKKEFFKMFLVILVVIALSIFVVKNLPGRWIESKDGDFPQTFLAHVGKQKDWSFAVQETLSRMLTAWWDKKCGGIIIHNDKQYQVILFENGPFGPGKVDGIPMIKAKWVKAKDEAQARVLAQRYLRYEMISCTDETFDVLIKHLSVCPRNGQNVGANGAVEFQGFLSPVILK</sequence>
<evidence type="ECO:0000313" key="2">
    <source>
        <dbReference type="EMBL" id="CAB9497483.1"/>
    </source>
</evidence>
<feature type="transmembrane region" description="Helical" evidence="1">
    <location>
        <begin position="7"/>
        <end position="26"/>
    </location>
</feature>
<keyword evidence="1" id="KW-1133">Transmembrane helix</keyword>
<protein>
    <submittedName>
        <fullName evidence="2">Uncharacterized protein</fullName>
    </submittedName>
</protein>
<dbReference type="AlphaFoldDB" id="A0A9N8H0H0"/>
<name>A0A9N8H0H0_9STRA</name>
<evidence type="ECO:0000313" key="3">
    <source>
        <dbReference type="Proteomes" id="UP001153069"/>
    </source>
</evidence>
<evidence type="ECO:0000256" key="1">
    <source>
        <dbReference type="SAM" id="Phobius"/>
    </source>
</evidence>
<keyword evidence="3" id="KW-1185">Reference proteome</keyword>
<organism evidence="2 3">
    <name type="scientific">Seminavis robusta</name>
    <dbReference type="NCBI Taxonomy" id="568900"/>
    <lineage>
        <taxon>Eukaryota</taxon>
        <taxon>Sar</taxon>
        <taxon>Stramenopiles</taxon>
        <taxon>Ochrophyta</taxon>
        <taxon>Bacillariophyta</taxon>
        <taxon>Bacillariophyceae</taxon>
        <taxon>Bacillariophycidae</taxon>
        <taxon>Naviculales</taxon>
        <taxon>Naviculaceae</taxon>
        <taxon>Seminavis</taxon>
    </lineage>
</organism>
<keyword evidence="1" id="KW-0472">Membrane</keyword>
<gene>
    <name evidence="2" type="ORF">SEMRO_20_G014310.1</name>
</gene>
<proteinExistence type="predicted"/>